<dbReference type="Proteomes" id="UP000553343">
    <property type="component" value="Unassembled WGS sequence"/>
</dbReference>
<name>A0A850SZV3_9BACT</name>
<evidence type="ECO:0000259" key="1">
    <source>
        <dbReference type="Pfam" id="PF09940"/>
    </source>
</evidence>
<feature type="domain" description="DUF2172" evidence="1">
    <location>
        <begin position="58"/>
        <end position="151"/>
    </location>
</feature>
<evidence type="ECO:0000259" key="2">
    <source>
        <dbReference type="Pfam" id="PF16254"/>
    </source>
</evidence>
<dbReference type="AlphaFoldDB" id="A0A850SZV3"/>
<feature type="domain" description="DUF4910" evidence="2">
    <location>
        <begin position="8"/>
        <end position="287"/>
    </location>
</feature>
<accession>A0A850SZV3</accession>
<dbReference type="InterPro" id="IPR032589">
    <property type="entry name" value="DUF4910"/>
</dbReference>
<evidence type="ECO:0000313" key="4">
    <source>
        <dbReference type="Proteomes" id="UP000553343"/>
    </source>
</evidence>
<dbReference type="SUPFAM" id="SSF53187">
    <property type="entry name" value="Zn-dependent exopeptidases"/>
    <property type="match status" value="1"/>
</dbReference>
<dbReference type="RefSeq" id="WP_178366428.1">
    <property type="nucleotide sequence ID" value="NZ_JACADJ010000021.1"/>
</dbReference>
<dbReference type="InterPro" id="IPR032610">
    <property type="entry name" value="DUF2172"/>
</dbReference>
<protein>
    <submittedName>
        <fullName evidence="3">DUF4910 domain-containing protein</fullName>
    </submittedName>
</protein>
<comment type="caution">
    <text evidence="3">The sequence shown here is derived from an EMBL/GenBank/DDBJ whole genome shotgun (WGS) entry which is preliminary data.</text>
</comment>
<keyword evidence="4" id="KW-1185">Reference proteome</keyword>
<evidence type="ECO:0000313" key="3">
    <source>
        <dbReference type="EMBL" id="NWH04973.1"/>
    </source>
</evidence>
<dbReference type="Pfam" id="PF09940">
    <property type="entry name" value="DUF2172"/>
    <property type="match status" value="1"/>
</dbReference>
<dbReference type="EMBL" id="JACADJ010000021">
    <property type="protein sequence ID" value="NWH04973.1"/>
    <property type="molecule type" value="Genomic_DNA"/>
</dbReference>
<sequence>MNLKNEMDIIERYYLYNRVGNSDGFAASIQDLQQHIDLEIQNYEPGTRICHWEIPQRWYLDSAGIYDTSGKPVWDLTRHPLAVWAYSQPFSGTLRKTELKQHVFTNPSHPTRIPFRFHMMFRHWEKDWGFSMPHQTFEALADKTYNIIIKSRFTKEPMQTFTYESKGKSKEVVLIVAHWCHPGQANDGLSGAAVGIKLIDELKKKNHYYTYRFIGVPELIGSMAYLDLLTHSGEADALKAVLGLNFLGHKDSMLLFKSIRNRSRLDDYLYDTLINSGISFQSLKFKELVDTNPALTSKKNGIPPVYMGGGTGDEAPFEAPGFAIPTTALTRKTPYPEYHTDADNPSFVSLDHLSEARAILMSAIDILEQDWIPIPKFKGLPCLSHPEINLFKRPLRESGMPRKDVDITPEIDYHQLSTYIIYDFDQKLSVFELSRKYNLPFNIMKAYLEQWEVKGLLKRSRCPMIKHNVE</sequence>
<gene>
    <name evidence="3" type="ORF">HXW94_08255</name>
</gene>
<organism evidence="3 4">
    <name type="scientific">Desulfobacter latus</name>
    <dbReference type="NCBI Taxonomy" id="2292"/>
    <lineage>
        <taxon>Bacteria</taxon>
        <taxon>Pseudomonadati</taxon>
        <taxon>Thermodesulfobacteriota</taxon>
        <taxon>Desulfobacteria</taxon>
        <taxon>Desulfobacterales</taxon>
        <taxon>Desulfobacteraceae</taxon>
        <taxon>Desulfobacter</taxon>
    </lineage>
</organism>
<proteinExistence type="predicted"/>
<dbReference type="Gene3D" id="3.40.630.10">
    <property type="entry name" value="Zn peptidases"/>
    <property type="match status" value="1"/>
</dbReference>
<feature type="domain" description="DUF4910" evidence="2">
    <location>
        <begin position="312"/>
        <end position="370"/>
    </location>
</feature>
<dbReference type="Gene3D" id="3.50.30.90">
    <property type="match status" value="1"/>
</dbReference>
<dbReference type="Pfam" id="PF16254">
    <property type="entry name" value="DUF4910"/>
    <property type="match status" value="2"/>
</dbReference>
<reference evidence="3 4" key="1">
    <citation type="submission" date="2020-06" db="EMBL/GenBank/DDBJ databases">
        <title>High-quality draft genome of sulfate reducer Desulfobacter latus type strain AcrS2 isolated from marine sediment.</title>
        <authorList>
            <person name="Hoppe M."/>
            <person name="Larsen C.K."/>
            <person name="Marshall I.P.G."/>
            <person name="Schramm A."/>
            <person name="Marietou A.G."/>
        </authorList>
    </citation>
    <scope>NUCLEOTIDE SEQUENCE [LARGE SCALE GENOMIC DNA]</scope>
    <source>
        <strain evidence="3 4">AcRS2</strain>
    </source>
</reference>